<protein>
    <submittedName>
        <fullName evidence="2">Uncharacterized protein</fullName>
    </submittedName>
</protein>
<feature type="signal peptide" evidence="1">
    <location>
        <begin position="1"/>
        <end position="22"/>
    </location>
</feature>
<gene>
    <name evidence="2" type="ORF">EJV47_04985</name>
</gene>
<comment type="caution">
    <text evidence="2">The sequence shown here is derived from an EMBL/GenBank/DDBJ whole genome shotgun (WGS) entry which is preliminary data.</text>
</comment>
<keyword evidence="1" id="KW-0732">Signal</keyword>
<evidence type="ECO:0000313" key="2">
    <source>
        <dbReference type="EMBL" id="RTQ52372.1"/>
    </source>
</evidence>
<evidence type="ECO:0000256" key="1">
    <source>
        <dbReference type="SAM" id="SignalP"/>
    </source>
</evidence>
<dbReference type="EMBL" id="RXOF01000002">
    <property type="protein sequence ID" value="RTQ52372.1"/>
    <property type="molecule type" value="Genomic_DNA"/>
</dbReference>
<evidence type="ECO:0000313" key="3">
    <source>
        <dbReference type="Proteomes" id="UP000282184"/>
    </source>
</evidence>
<organism evidence="2 3">
    <name type="scientific">Hymenobacter gummosus</name>
    <dbReference type="NCBI Taxonomy" id="1776032"/>
    <lineage>
        <taxon>Bacteria</taxon>
        <taxon>Pseudomonadati</taxon>
        <taxon>Bacteroidota</taxon>
        <taxon>Cytophagia</taxon>
        <taxon>Cytophagales</taxon>
        <taxon>Hymenobacteraceae</taxon>
        <taxon>Hymenobacter</taxon>
    </lineage>
</organism>
<accession>A0A3S0K7S0</accession>
<keyword evidence="3" id="KW-1185">Reference proteome</keyword>
<feature type="chain" id="PRO_5018731475" evidence="1">
    <location>
        <begin position="23"/>
        <end position="138"/>
    </location>
</feature>
<proteinExistence type="predicted"/>
<dbReference type="RefSeq" id="WP_126692027.1">
    <property type="nucleotide sequence ID" value="NZ_RXOF01000002.1"/>
</dbReference>
<sequence length="138" mass="14396">MRFSTYSLALLVLLGASLTAQAQDSASTLTTAAGGPASPAAPATADIEAYVRTATVTKGSELDFEKVLAGKKQTVFLHNGSMYNKREYGLVLWGLRVKALGVSSAERACSLYVAAAHRALSPAEKRALVDGFDSGTAE</sequence>
<dbReference type="AlphaFoldDB" id="A0A3S0K7S0"/>
<dbReference type="Proteomes" id="UP000282184">
    <property type="component" value="Unassembled WGS sequence"/>
</dbReference>
<reference evidence="2 3" key="1">
    <citation type="submission" date="2018-12" db="EMBL/GenBank/DDBJ databases">
        <title>Hymenobacter gummosus sp. nov., isolated from a spring.</title>
        <authorList>
            <person name="Nie L."/>
        </authorList>
    </citation>
    <scope>NUCLEOTIDE SEQUENCE [LARGE SCALE GENOMIC DNA]</scope>
    <source>
        <strain evidence="2 3">KCTC 52166</strain>
    </source>
</reference>
<dbReference type="OrthoDB" id="1242346at2"/>
<name>A0A3S0K7S0_9BACT</name>